<dbReference type="Gene3D" id="3.40.50.300">
    <property type="entry name" value="P-loop containing nucleotide triphosphate hydrolases"/>
    <property type="match status" value="2"/>
</dbReference>
<dbReference type="SUPFAM" id="SSF52540">
    <property type="entry name" value="P-loop containing nucleoside triphosphate hydrolases"/>
    <property type="match status" value="2"/>
</dbReference>
<keyword evidence="11" id="KW-1185">Reference proteome</keyword>
<dbReference type="Proteomes" id="UP000632222">
    <property type="component" value="Unassembled WGS sequence"/>
</dbReference>
<gene>
    <name evidence="10" type="primary">rbsA2</name>
    <name evidence="10" type="ORF">GCM10008938_32260</name>
</gene>
<evidence type="ECO:0000256" key="3">
    <source>
        <dbReference type="ARBA" id="ARBA00022597"/>
    </source>
</evidence>
<keyword evidence="8" id="KW-0472">Membrane</keyword>
<comment type="caution">
    <text evidence="10">The sequence shown here is derived from an EMBL/GenBank/DDBJ whole genome shotgun (WGS) entry which is preliminary data.</text>
</comment>
<dbReference type="CDD" id="cd03215">
    <property type="entry name" value="ABC_Carb_Monos_II"/>
    <property type="match status" value="1"/>
</dbReference>
<dbReference type="CDD" id="cd03216">
    <property type="entry name" value="ABC_Carb_Monos_I"/>
    <property type="match status" value="1"/>
</dbReference>
<keyword evidence="2" id="KW-1003">Cell membrane</keyword>
<dbReference type="PROSITE" id="PS00211">
    <property type="entry name" value="ABC_TRANSPORTER_1"/>
    <property type="match status" value="1"/>
</dbReference>
<dbReference type="PROSITE" id="PS50893">
    <property type="entry name" value="ABC_TRANSPORTER_2"/>
    <property type="match status" value="2"/>
</dbReference>
<keyword evidence="3" id="KW-0762">Sugar transport</keyword>
<evidence type="ECO:0000313" key="11">
    <source>
        <dbReference type="Proteomes" id="UP000632222"/>
    </source>
</evidence>
<proteinExistence type="predicted"/>
<accession>A0ABQ2D2M4</accession>
<dbReference type="InterPro" id="IPR050107">
    <property type="entry name" value="ABC_carbohydrate_import_ATPase"/>
</dbReference>
<dbReference type="InterPro" id="IPR003593">
    <property type="entry name" value="AAA+_ATPase"/>
</dbReference>
<evidence type="ECO:0000256" key="8">
    <source>
        <dbReference type="ARBA" id="ARBA00023136"/>
    </source>
</evidence>
<keyword evidence="6 10" id="KW-0067">ATP-binding</keyword>
<dbReference type="Pfam" id="PF00005">
    <property type="entry name" value="ABC_tran"/>
    <property type="match status" value="2"/>
</dbReference>
<organism evidence="10 11">
    <name type="scientific">Deinococcus roseus</name>
    <dbReference type="NCBI Taxonomy" id="392414"/>
    <lineage>
        <taxon>Bacteria</taxon>
        <taxon>Thermotogati</taxon>
        <taxon>Deinococcota</taxon>
        <taxon>Deinococci</taxon>
        <taxon>Deinococcales</taxon>
        <taxon>Deinococcaceae</taxon>
        <taxon>Deinococcus</taxon>
    </lineage>
</organism>
<dbReference type="SMART" id="SM00382">
    <property type="entry name" value="AAA"/>
    <property type="match status" value="2"/>
</dbReference>
<evidence type="ECO:0000256" key="5">
    <source>
        <dbReference type="ARBA" id="ARBA00022741"/>
    </source>
</evidence>
<dbReference type="InterPro" id="IPR017871">
    <property type="entry name" value="ABC_transporter-like_CS"/>
</dbReference>
<name>A0ABQ2D2M4_9DEIO</name>
<keyword evidence="7" id="KW-1278">Translocase</keyword>
<reference evidence="11" key="1">
    <citation type="journal article" date="2019" name="Int. J. Syst. Evol. Microbiol.">
        <title>The Global Catalogue of Microorganisms (GCM) 10K type strain sequencing project: providing services to taxonomists for standard genome sequencing and annotation.</title>
        <authorList>
            <consortium name="The Broad Institute Genomics Platform"/>
            <consortium name="The Broad Institute Genome Sequencing Center for Infectious Disease"/>
            <person name="Wu L."/>
            <person name="Ma J."/>
        </authorList>
    </citation>
    <scope>NUCLEOTIDE SEQUENCE [LARGE SCALE GENOMIC DNA]</scope>
    <source>
        <strain evidence="11">JCM 14370</strain>
    </source>
</reference>
<evidence type="ECO:0000313" key="10">
    <source>
        <dbReference type="EMBL" id="GGJ43533.1"/>
    </source>
</evidence>
<evidence type="ECO:0000259" key="9">
    <source>
        <dbReference type="PROSITE" id="PS50893"/>
    </source>
</evidence>
<evidence type="ECO:0000256" key="6">
    <source>
        <dbReference type="ARBA" id="ARBA00022840"/>
    </source>
</evidence>
<feature type="domain" description="ABC transporter" evidence="9">
    <location>
        <begin position="250"/>
        <end position="497"/>
    </location>
</feature>
<keyword evidence="5" id="KW-0547">Nucleotide-binding</keyword>
<dbReference type="EMBL" id="BMOD01000013">
    <property type="protein sequence ID" value="GGJ43533.1"/>
    <property type="molecule type" value="Genomic_DNA"/>
</dbReference>
<evidence type="ECO:0000256" key="7">
    <source>
        <dbReference type="ARBA" id="ARBA00022967"/>
    </source>
</evidence>
<dbReference type="RefSeq" id="WP_229684846.1">
    <property type="nucleotide sequence ID" value="NZ_BMOD01000013.1"/>
</dbReference>
<dbReference type="GO" id="GO:0005524">
    <property type="term" value="F:ATP binding"/>
    <property type="evidence" value="ECO:0007669"/>
    <property type="project" value="UniProtKB-KW"/>
</dbReference>
<sequence>MKKPMLDMKDISKRFGNFYALKGVQLQAYAGEVLALMGENGAGKSTLMKILAGVYSSDTGSVQIDGKEVHIKNPVQARKEGINLIYQELSIAIHLNVAENVFMGAQPQNALGFVDFAHMHTETAKVLEKLGARFNSHTMASELSIAEQQLVEIARALVHKSKVLIMDEPTATLSDRETERLFALIRQLRDEGIAIIYISHRMPEVYELADRVSVIRDGTYVGTLQKHEIDPDRIVHMMVGRELTDFYQRSKLSHIGEVMLKVDNLSSKGVVHPCSFEVHAGEILGIAGLVGAGRTELARLLFGADPRSSGEVWLQGEKLNIRSPQDAVRAGIGYLPEDRKSQGLFLQMSALENIGMNVLEKHSKWGLLNYRVLEKLTKDAIQSMALKVSSPRDLAIDLSGGNQQKLLLARWMEIQPRVLILDEPTRGVDVGAKSEIYRMMGELAAKGVAVICISSELLEVMGLADRILVMREGEIVGEVSGKEIEQDNIMRMATGAEYIPSALVGA</sequence>
<protein>
    <submittedName>
        <fullName evidence="10">Ribose import ATP-binding protein RbsA 2</fullName>
    </submittedName>
</protein>
<keyword evidence="4" id="KW-0677">Repeat</keyword>
<dbReference type="PANTHER" id="PTHR43790:SF3">
    <property type="entry name" value="D-ALLOSE IMPORT ATP-BINDING PROTEIN ALSA-RELATED"/>
    <property type="match status" value="1"/>
</dbReference>
<evidence type="ECO:0000256" key="4">
    <source>
        <dbReference type="ARBA" id="ARBA00022737"/>
    </source>
</evidence>
<dbReference type="PANTHER" id="PTHR43790">
    <property type="entry name" value="CARBOHYDRATE TRANSPORT ATP-BINDING PROTEIN MG119-RELATED"/>
    <property type="match status" value="1"/>
</dbReference>
<dbReference type="InterPro" id="IPR003439">
    <property type="entry name" value="ABC_transporter-like_ATP-bd"/>
</dbReference>
<feature type="domain" description="ABC transporter" evidence="9">
    <location>
        <begin position="6"/>
        <end position="242"/>
    </location>
</feature>
<dbReference type="InterPro" id="IPR027417">
    <property type="entry name" value="P-loop_NTPase"/>
</dbReference>
<keyword evidence="1" id="KW-0813">Transport</keyword>
<evidence type="ECO:0000256" key="1">
    <source>
        <dbReference type="ARBA" id="ARBA00022448"/>
    </source>
</evidence>
<evidence type="ECO:0000256" key="2">
    <source>
        <dbReference type="ARBA" id="ARBA00022475"/>
    </source>
</evidence>